<evidence type="ECO:0000256" key="4">
    <source>
        <dbReference type="ARBA" id="ARBA00022989"/>
    </source>
</evidence>
<feature type="transmembrane region" description="Helical" evidence="6">
    <location>
        <begin position="41"/>
        <end position="63"/>
    </location>
</feature>
<organism evidence="7 8">
    <name type="scientific">Flaviflagellibacter deserti</name>
    <dbReference type="NCBI Taxonomy" id="2267266"/>
    <lineage>
        <taxon>Bacteria</taxon>
        <taxon>Pseudomonadati</taxon>
        <taxon>Pseudomonadota</taxon>
        <taxon>Alphaproteobacteria</taxon>
        <taxon>Hyphomicrobiales</taxon>
        <taxon>Flaviflagellibacter</taxon>
    </lineage>
</organism>
<evidence type="ECO:0000256" key="2">
    <source>
        <dbReference type="ARBA" id="ARBA00022475"/>
    </source>
</evidence>
<name>A0ABV9Z2K5_9HYPH</name>
<evidence type="ECO:0000256" key="5">
    <source>
        <dbReference type="ARBA" id="ARBA00023136"/>
    </source>
</evidence>
<accession>A0ABV9Z2K5</accession>
<dbReference type="PANTHER" id="PTHR30086">
    <property type="entry name" value="ARGININE EXPORTER PROTEIN ARGO"/>
    <property type="match status" value="1"/>
</dbReference>
<feature type="transmembrane region" description="Helical" evidence="6">
    <location>
        <begin position="6"/>
        <end position="29"/>
    </location>
</feature>
<feature type="transmembrane region" description="Helical" evidence="6">
    <location>
        <begin position="148"/>
        <end position="171"/>
    </location>
</feature>
<dbReference type="Pfam" id="PF01810">
    <property type="entry name" value="LysE"/>
    <property type="match status" value="1"/>
</dbReference>
<evidence type="ECO:0000256" key="3">
    <source>
        <dbReference type="ARBA" id="ARBA00022692"/>
    </source>
</evidence>
<dbReference type="Proteomes" id="UP001595796">
    <property type="component" value="Unassembled WGS sequence"/>
</dbReference>
<keyword evidence="2" id="KW-1003">Cell membrane</keyword>
<dbReference type="EMBL" id="JBHSJF010000006">
    <property type="protein sequence ID" value="MFC5068767.1"/>
    <property type="molecule type" value="Genomic_DNA"/>
</dbReference>
<gene>
    <name evidence="7" type="ORF">ACFPFW_12180</name>
</gene>
<keyword evidence="4 6" id="KW-1133">Transmembrane helix</keyword>
<feature type="transmembrane region" description="Helical" evidence="6">
    <location>
        <begin position="75"/>
        <end position="92"/>
    </location>
</feature>
<proteinExistence type="predicted"/>
<feature type="transmembrane region" description="Helical" evidence="6">
    <location>
        <begin position="183"/>
        <end position="202"/>
    </location>
</feature>
<dbReference type="PANTHER" id="PTHR30086:SF20">
    <property type="entry name" value="ARGININE EXPORTER PROTEIN ARGO-RELATED"/>
    <property type="match status" value="1"/>
</dbReference>
<evidence type="ECO:0000313" key="7">
    <source>
        <dbReference type="EMBL" id="MFC5068767.1"/>
    </source>
</evidence>
<feature type="transmembrane region" description="Helical" evidence="6">
    <location>
        <begin position="112"/>
        <end position="133"/>
    </location>
</feature>
<dbReference type="RefSeq" id="WP_114956046.1">
    <property type="nucleotide sequence ID" value="NZ_JBHSJF010000006.1"/>
</dbReference>
<reference evidence="8" key="1">
    <citation type="journal article" date="2019" name="Int. J. Syst. Evol. Microbiol.">
        <title>The Global Catalogue of Microorganisms (GCM) 10K type strain sequencing project: providing services to taxonomists for standard genome sequencing and annotation.</title>
        <authorList>
            <consortium name="The Broad Institute Genomics Platform"/>
            <consortium name="The Broad Institute Genome Sequencing Center for Infectious Disease"/>
            <person name="Wu L."/>
            <person name="Ma J."/>
        </authorList>
    </citation>
    <scope>NUCLEOTIDE SEQUENCE [LARGE SCALE GENOMIC DNA]</scope>
    <source>
        <strain evidence="8">CGMCC 1.16444</strain>
    </source>
</reference>
<dbReference type="PIRSF" id="PIRSF006324">
    <property type="entry name" value="LeuE"/>
    <property type="match status" value="1"/>
</dbReference>
<comment type="caution">
    <text evidence="7">The sequence shown here is derived from an EMBL/GenBank/DDBJ whole genome shotgun (WGS) entry which is preliminary data.</text>
</comment>
<protein>
    <submittedName>
        <fullName evidence="7">LysE family translocator</fullName>
    </submittedName>
</protein>
<evidence type="ECO:0000256" key="1">
    <source>
        <dbReference type="ARBA" id="ARBA00004651"/>
    </source>
</evidence>
<sequence>MIDPGLYLAFVAAVVVLALIPGPNVALIVANSVAYGPRYGLLTVAGTSSAMVPQLALASLGLTGMMGTLGFWFEWIRWIGVVYLIWLGIQQWRAMPVDLTRTVPEPKSRRAIFLRALLVSLTNPKTLVFYGAFFPQFLDTGAAPGPQVVVLSLTFLAIAILIDGSWALVAGRARTLLASHGRLRNRVSGGLLIGAGVGLALARNK</sequence>
<comment type="subcellular location">
    <subcellularLocation>
        <location evidence="1">Cell membrane</location>
        <topology evidence="1">Multi-pass membrane protein</topology>
    </subcellularLocation>
</comment>
<evidence type="ECO:0000256" key="6">
    <source>
        <dbReference type="SAM" id="Phobius"/>
    </source>
</evidence>
<keyword evidence="5 6" id="KW-0472">Membrane</keyword>
<keyword evidence="8" id="KW-1185">Reference proteome</keyword>
<keyword evidence="3 6" id="KW-0812">Transmembrane</keyword>
<dbReference type="InterPro" id="IPR001123">
    <property type="entry name" value="LeuE-type"/>
</dbReference>
<evidence type="ECO:0000313" key="8">
    <source>
        <dbReference type="Proteomes" id="UP001595796"/>
    </source>
</evidence>